<reference evidence="2" key="1">
    <citation type="submission" date="2015-03" db="EMBL/GenBank/DDBJ databases">
        <title>Draft genome sequence of Mizugakiibacter sediminis skMP5.</title>
        <authorList>
            <person name="Watanabe T."/>
            <person name="Kojima H."/>
            <person name="Fukui M."/>
        </authorList>
    </citation>
    <scope>NUCLEOTIDE SEQUENCE</scope>
    <source>
        <strain evidence="2">SkMP5</strain>
    </source>
</reference>
<evidence type="ECO:0008006" key="3">
    <source>
        <dbReference type="Google" id="ProtNLM"/>
    </source>
</evidence>
<accession>A0A0U1PCE4</accession>
<name>A0A0U1PCE4_9GAMM</name>
<feature type="signal peptide" evidence="1">
    <location>
        <begin position="1"/>
        <end position="24"/>
    </location>
</feature>
<evidence type="ECO:0000256" key="1">
    <source>
        <dbReference type="SAM" id="SignalP"/>
    </source>
</evidence>
<dbReference type="HOGENOM" id="CLU_828517_0_0_6"/>
<dbReference type="OrthoDB" id="5939597at2"/>
<gene>
    <name evidence="2" type="ORF">MBSD_2184</name>
</gene>
<proteinExistence type="predicted"/>
<dbReference type="AlphaFoldDB" id="A0A0U1PCE4"/>
<protein>
    <recommendedName>
        <fullName evidence="3">Secreted protein</fullName>
    </recommendedName>
</protein>
<dbReference type="RefSeq" id="WP_114693278.1">
    <property type="nucleotide sequence ID" value="NZ_DF970252.1"/>
</dbReference>
<keyword evidence="1" id="KW-0732">Signal</keyword>
<organism evidence="2">
    <name type="scientific">Mizugakiibacter sediminis</name>
    <dbReference type="NCBI Taxonomy" id="1475481"/>
    <lineage>
        <taxon>Bacteria</taxon>
        <taxon>Pseudomonadati</taxon>
        <taxon>Pseudomonadota</taxon>
        <taxon>Gammaproteobacteria</taxon>
        <taxon>Lysobacterales</taxon>
        <taxon>Rhodanobacteraceae</taxon>
        <taxon>Mizugakiibacter</taxon>
    </lineage>
</organism>
<evidence type="ECO:0000313" key="2">
    <source>
        <dbReference type="EMBL" id="GAN45633.1"/>
    </source>
</evidence>
<sequence>MPLKMRRHLAPLAFLLALPFAAWGQAPVAAHAKRLAVTPLNQVAEVAPGVYLPLWRSPNGRVLALVAAGQTQPAPLQPAAPQIGSLLDYRLIGASSYLNSGLKLDVTPQTYVRGGVSQTTWSNAAAGCVPAQPGVDHSICLGSSGLSLFGTEVGAGYSGRTFGLDLSLGLSRAEGPRRDALPQIVPQLPTLIPGLPAGGLEGGSSLNARGQLLLGDDTHLDIGAGVGRIRVLPQLVAPGADSFDSKTLSLGLDRGPLSGNIVGRVLEPSAGTNFSIPGQRWTAIDLGVTLRLPWQGELSIGAQNLWSSGTPPLIAPGATSPEQTRVPYVQYHQDL</sequence>
<dbReference type="EMBL" id="DF952382">
    <property type="protein sequence ID" value="GAN45633.1"/>
    <property type="molecule type" value="Genomic_DNA"/>
</dbReference>
<feature type="chain" id="PRO_5006712709" description="Secreted protein" evidence="1">
    <location>
        <begin position="25"/>
        <end position="335"/>
    </location>
</feature>